<dbReference type="SUPFAM" id="SSF53756">
    <property type="entry name" value="UDP-Glycosyltransferase/glycogen phosphorylase"/>
    <property type="match status" value="1"/>
</dbReference>
<evidence type="ECO:0000256" key="2">
    <source>
        <dbReference type="ARBA" id="ARBA00022679"/>
    </source>
</evidence>
<evidence type="ECO:0000313" key="3">
    <source>
        <dbReference type="EMBL" id="WOO39682.1"/>
    </source>
</evidence>
<dbReference type="GO" id="GO:0009244">
    <property type="term" value="P:lipopolysaccharide core region biosynthetic process"/>
    <property type="evidence" value="ECO:0007669"/>
    <property type="project" value="TreeGrafter"/>
</dbReference>
<dbReference type="Proteomes" id="UP001304300">
    <property type="component" value="Chromosome"/>
</dbReference>
<dbReference type="AlphaFoldDB" id="A0AAQ3L8L1"/>
<name>A0AAQ3L8L1_9BACT</name>
<dbReference type="InterPro" id="IPR051199">
    <property type="entry name" value="LPS_LOS_Heptosyltrfase"/>
</dbReference>
<dbReference type="GO" id="GO:0008713">
    <property type="term" value="F:ADP-heptose-lipopolysaccharide heptosyltransferase activity"/>
    <property type="evidence" value="ECO:0007669"/>
    <property type="project" value="TreeGrafter"/>
</dbReference>
<protein>
    <submittedName>
        <fullName evidence="3">Glycosyltransferase family 9 protein</fullName>
    </submittedName>
</protein>
<dbReference type="PANTHER" id="PTHR30160:SF1">
    <property type="entry name" value="LIPOPOLYSACCHARIDE 1,2-N-ACETYLGLUCOSAMINETRANSFERASE-RELATED"/>
    <property type="match status" value="1"/>
</dbReference>
<sequence>MRDSSPTFFDQVRNSKKILVLDLGFLGDTIHLVPALWAIREALPDAKIDAMVGDHIKDILRLTPWLDEVLGYPRFPTSPGLGWHISFIKELRSRKYDAVINLNGSDRSSFLTLLSGASLRLGRFPPKIPWYWKYLFTEYVFAPFDRPVFKQRWDCLKSCGFPVDEPQFAAQIPEDIEKKVADLVDGESGFIHISPFTTQDTKELPISVLAEMIDLMHGRFPAKKVVVSCAPNDRERGKLKQLLSALSGPRPWRVFDGNLLLVELAGVISKAVIHLGGDSGALHVALMVDRPTVSWWRDYPGIDEWKPQGEDHAALIGVETENGVASITAPALLVEASRLIEQTSQ</sequence>
<dbReference type="Gene3D" id="3.40.50.2000">
    <property type="entry name" value="Glycogen Phosphorylase B"/>
    <property type="match status" value="2"/>
</dbReference>
<dbReference type="Pfam" id="PF01075">
    <property type="entry name" value="Glyco_transf_9"/>
    <property type="match status" value="1"/>
</dbReference>
<dbReference type="GO" id="GO:0005829">
    <property type="term" value="C:cytosol"/>
    <property type="evidence" value="ECO:0007669"/>
    <property type="project" value="TreeGrafter"/>
</dbReference>
<dbReference type="EMBL" id="CP136920">
    <property type="protein sequence ID" value="WOO39682.1"/>
    <property type="molecule type" value="Genomic_DNA"/>
</dbReference>
<dbReference type="PANTHER" id="PTHR30160">
    <property type="entry name" value="TETRAACYLDISACCHARIDE 4'-KINASE-RELATED"/>
    <property type="match status" value="1"/>
</dbReference>
<keyword evidence="4" id="KW-1185">Reference proteome</keyword>
<evidence type="ECO:0000313" key="4">
    <source>
        <dbReference type="Proteomes" id="UP001304300"/>
    </source>
</evidence>
<dbReference type="KEGG" id="puo:RZN69_13750"/>
<accession>A0AAQ3L8L1</accession>
<dbReference type="CDD" id="cd03789">
    <property type="entry name" value="GT9_LPS_heptosyltransferase"/>
    <property type="match status" value="1"/>
</dbReference>
<reference evidence="3 4" key="1">
    <citation type="submission" date="2023-10" db="EMBL/GenBank/DDBJ databases">
        <title>Rubellicoccus peritrichatus gen. nov., sp. nov., isolated from an algae of coral reef tank.</title>
        <authorList>
            <person name="Luo J."/>
        </authorList>
    </citation>
    <scope>NUCLEOTIDE SEQUENCE [LARGE SCALE GENOMIC DNA]</scope>
    <source>
        <strain evidence="3 4">CR14</strain>
    </source>
</reference>
<proteinExistence type="predicted"/>
<evidence type="ECO:0000256" key="1">
    <source>
        <dbReference type="ARBA" id="ARBA00022676"/>
    </source>
</evidence>
<keyword evidence="1" id="KW-0328">Glycosyltransferase</keyword>
<dbReference type="RefSeq" id="WP_317831667.1">
    <property type="nucleotide sequence ID" value="NZ_CP136920.1"/>
</dbReference>
<organism evidence="3 4">
    <name type="scientific">Rubellicoccus peritrichatus</name>
    <dbReference type="NCBI Taxonomy" id="3080537"/>
    <lineage>
        <taxon>Bacteria</taxon>
        <taxon>Pseudomonadati</taxon>
        <taxon>Verrucomicrobiota</taxon>
        <taxon>Opitutia</taxon>
        <taxon>Puniceicoccales</taxon>
        <taxon>Cerasicoccaceae</taxon>
        <taxon>Rubellicoccus</taxon>
    </lineage>
</organism>
<dbReference type="InterPro" id="IPR002201">
    <property type="entry name" value="Glyco_trans_9"/>
</dbReference>
<gene>
    <name evidence="3" type="ORF">RZN69_13750</name>
</gene>
<keyword evidence="2" id="KW-0808">Transferase</keyword>